<dbReference type="Proteomes" id="UP001592530">
    <property type="component" value="Unassembled WGS sequence"/>
</dbReference>
<keyword evidence="1" id="KW-0472">Membrane</keyword>
<gene>
    <name evidence="2" type="ORF">ACEZDB_14500</name>
</gene>
<feature type="transmembrane region" description="Helical" evidence="1">
    <location>
        <begin position="21"/>
        <end position="40"/>
    </location>
</feature>
<sequence>MKPLPEAKRANRAKRASLTTARAALGWVVVFLAWHVVWYATGLSAPTAAVHHGAARVLFYAFSVLVYLMVAIGIAVPLALAGPAWGRRIPRRLLLFLAWAGSALLLVRGLSGVADDLLRATGVLRDGLTGLTEAQSMGTAHPSWWAVFAGDATDALFLAGGLVFGLAALSFQRLRSTG</sequence>
<feature type="transmembrane region" description="Helical" evidence="1">
    <location>
        <begin position="93"/>
        <end position="114"/>
    </location>
</feature>
<name>A0ABV6X0M7_9ACTN</name>
<protein>
    <submittedName>
        <fullName evidence="2">Uncharacterized protein</fullName>
    </submittedName>
</protein>
<evidence type="ECO:0000313" key="3">
    <source>
        <dbReference type="Proteomes" id="UP001592530"/>
    </source>
</evidence>
<dbReference type="RefSeq" id="WP_380552950.1">
    <property type="nucleotide sequence ID" value="NZ_JBHEZY010000004.1"/>
</dbReference>
<feature type="transmembrane region" description="Helical" evidence="1">
    <location>
        <begin position="144"/>
        <end position="169"/>
    </location>
</feature>
<keyword evidence="1" id="KW-0812">Transmembrane</keyword>
<comment type="caution">
    <text evidence="2">The sequence shown here is derived from an EMBL/GenBank/DDBJ whole genome shotgun (WGS) entry which is preliminary data.</text>
</comment>
<accession>A0ABV6X0M7</accession>
<feature type="transmembrane region" description="Helical" evidence="1">
    <location>
        <begin position="60"/>
        <end position="81"/>
    </location>
</feature>
<reference evidence="2 3" key="1">
    <citation type="submission" date="2024-09" db="EMBL/GenBank/DDBJ databases">
        <authorList>
            <person name="Lee S.D."/>
        </authorList>
    </citation>
    <scope>NUCLEOTIDE SEQUENCE [LARGE SCALE GENOMIC DNA]</scope>
    <source>
        <strain evidence="2 3">N1-3</strain>
    </source>
</reference>
<proteinExistence type="predicted"/>
<organism evidence="2 3">
    <name type="scientific">Streptacidiphilus alkalitolerans</name>
    <dbReference type="NCBI Taxonomy" id="3342712"/>
    <lineage>
        <taxon>Bacteria</taxon>
        <taxon>Bacillati</taxon>
        <taxon>Actinomycetota</taxon>
        <taxon>Actinomycetes</taxon>
        <taxon>Kitasatosporales</taxon>
        <taxon>Streptomycetaceae</taxon>
        <taxon>Streptacidiphilus</taxon>
    </lineage>
</organism>
<evidence type="ECO:0000256" key="1">
    <source>
        <dbReference type="SAM" id="Phobius"/>
    </source>
</evidence>
<evidence type="ECO:0000313" key="2">
    <source>
        <dbReference type="EMBL" id="MFC1431855.1"/>
    </source>
</evidence>
<dbReference type="EMBL" id="JBHEZY010000004">
    <property type="protein sequence ID" value="MFC1431855.1"/>
    <property type="molecule type" value="Genomic_DNA"/>
</dbReference>
<keyword evidence="1" id="KW-1133">Transmembrane helix</keyword>